<keyword evidence="1" id="KW-1133">Transmembrane helix</keyword>
<comment type="caution">
    <text evidence="2">The sequence shown here is derived from an EMBL/GenBank/DDBJ whole genome shotgun (WGS) entry which is preliminary data.</text>
</comment>
<dbReference type="AlphaFoldDB" id="A0A813KHF8"/>
<evidence type="ECO:0000256" key="1">
    <source>
        <dbReference type="SAM" id="Phobius"/>
    </source>
</evidence>
<sequence>MRPVGMRLAITEWSVMLLFMLLWLLLSLLLLLLLLLFFFFFLFLCLLLLLFLLLLSLCCYVVMLLYSCRASGDCGASATLVETISIPTADADASVDSGTSLVSKACTASVTFGFHTDE</sequence>
<evidence type="ECO:0000313" key="2">
    <source>
        <dbReference type="EMBL" id="CAE8707465.1"/>
    </source>
</evidence>
<accession>A0A813KHF8</accession>
<evidence type="ECO:0000313" key="3">
    <source>
        <dbReference type="Proteomes" id="UP000626109"/>
    </source>
</evidence>
<name>A0A813KHF8_POLGL</name>
<proteinExistence type="predicted"/>
<reference evidence="2" key="1">
    <citation type="submission" date="2021-02" db="EMBL/GenBank/DDBJ databases">
        <authorList>
            <person name="Dougan E. K."/>
            <person name="Rhodes N."/>
            <person name="Thang M."/>
            <person name="Chan C."/>
        </authorList>
    </citation>
    <scope>NUCLEOTIDE SEQUENCE</scope>
</reference>
<keyword evidence="1" id="KW-0812">Transmembrane</keyword>
<feature type="transmembrane region" description="Helical" evidence="1">
    <location>
        <begin position="40"/>
        <end position="66"/>
    </location>
</feature>
<feature type="transmembrane region" description="Helical" evidence="1">
    <location>
        <begin position="12"/>
        <end position="34"/>
    </location>
</feature>
<organism evidence="2 3">
    <name type="scientific">Polarella glacialis</name>
    <name type="common">Dinoflagellate</name>
    <dbReference type="NCBI Taxonomy" id="89957"/>
    <lineage>
        <taxon>Eukaryota</taxon>
        <taxon>Sar</taxon>
        <taxon>Alveolata</taxon>
        <taxon>Dinophyceae</taxon>
        <taxon>Suessiales</taxon>
        <taxon>Suessiaceae</taxon>
        <taxon>Polarella</taxon>
    </lineage>
</organism>
<protein>
    <submittedName>
        <fullName evidence="2">Uncharacterized protein</fullName>
    </submittedName>
</protein>
<gene>
    <name evidence="2" type="ORF">PGLA2088_LOCUS34560</name>
</gene>
<dbReference type="EMBL" id="CAJNNW010031415">
    <property type="protein sequence ID" value="CAE8707465.1"/>
    <property type="molecule type" value="Genomic_DNA"/>
</dbReference>
<dbReference type="Proteomes" id="UP000626109">
    <property type="component" value="Unassembled WGS sequence"/>
</dbReference>
<keyword evidence="1" id="KW-0472">Membrane</keyword>